<dbReference type="PANTHER" id="PTHR21071:SF4">
    <property type="entry name" value="UDP-N-ACETYLENOLPYRUVOYLGLUCOSAMINE REDUCTASE"/>
    <property type="match status" value="1"/>
</dbReference>
<evidence type="ECO:0000256" key="6">
    <source>
        <dbReference type="ARBA" id="ARBA00022490"/>
    </source>
</evidence>
<keyword evidence="13 17" id="KW-0560">Oxidoreductase</keyword>
<evidence type="ECO:0000256" key="5">
    <source>
        <dbReference type="ARBA" id="ARBA00010485"/>
    </source>
</evidence>
<feature type="active site" description="Proton donor" evidence="17">
    <location>
        <position position="250"/>
    </location>
</feature>
<evidence type="ECO:0000256" key="8">
    <source>
        <dbReference type="ARBA" id="ARBA00022630"/>
    </source>
</evidence>
<evidence type="ECO:0000256" key="3">
    <source>
        <dbReference type="ARBA" id="ARBA00004496"/>
    </source>
</evidence>
<dbReference type="SUPFAM" id="SSF56194">
    <property type="entry name" value="Uridine diphospho-N-Acetylenolpyruvylglucosamine reductase, MurB, C-terminal domain"/>
    <property type="match status" value="1"/>
</dbReference>
<comment type="similarity">
    <text evidence="5 17">Belongs to the MurB family.</text>
</comment>
<evidence type="ECO:0000256" key="7">
    <source>
        <dbReference type="ARBA" id="ARBA00022618"/>
    </source>
</evidence>
<keyword evidence="8 17" id="KW-0285">Flavoprotein</keyword>
<evidence type="ECO:0000256" key="9">
    <source>
        <dbReference type="ARBA" id="ARBA00022827"/>
    </source>
</evidence>
<evidence type="ECO:0000313" key="19">
    <source>
        <dbReference type="EMBL" id="MEF2255587.1"/>
    </source>
</evidence>
<dbReference type="InterPro" id="IPR016167">
    <property type="entry name" value="FAD-bd_PCMH_sub1"/>
</dbReference>
<comment type="catalytic activity">
    <reaction evidence="16 17">
        <text>UDP-N-acetyl-alpha-D-muramate + NADP(+) = UDP-N-acetyl-3-O-(1-carboxyvinyl)-alpha-D-glucosamine + NADPH + H(+)</text>
        <dbReference type="Rhea" id="RHEA:12248"/>
        <dbReference type="ChEBI" id="CHEBI:15378"/>
        <dbReference type="ChEBI" id="CHEBI:57783"/>
        <dbReference type="ChEBI" id="CHEBI:58349"/>
        <dbReference type="ChEBI" id="CHEBI:68483"/>
        <dbReference type="ChEBI" id="CHEBI:70757"/>
        <dbReference type="EC" id="1.3.1.98"/>
    </reaction>
</comment>
<evidence type="ECO:0000256" key="12">
    <source>
        <dbReference type="ARBA" id="ARBA00022984"/>
    </source>
</evidence>
<comment type="pathway">
    <text evidence="4 17">Cell wall biogenesis; peptidoglycan biosynthesis.</text>
</comment>
<protein>
    <recommendedName>
        <fullName evidence="17">UDP-N-acetylenolpyruvoylglucosamine reductase</fullName>
        <ecNumber evidence="17">1.3.1.98</ecNumber>
    </recommendedName>
    <alternativeName>
        <fullName evidence="17">UDP-N-acetylmuramate dehydrogenase</fullName>
    </alternativeName>
</protein>
<dbReference type="InterPro" id="IPR006094">
    <property type="entry name" value="Oxid_FAD_bind_N"/>
</dbReference>
<accession>A0ABU7V7D9</accession>
<comment type="function">
    <text evidence="2 17">Cell wall formation.</text>
</comment>
<feature type="active site" evidence="17">
    <location>
        <position position="166"/>
    </location>
</feature>
<dbReference type="InterPro" id="IPR016169">
    <property type="entry name" value="FAD-bd_PCMH_sub2"/>
</dbReference>
<keyword evidence="9 17" id="KW-0274">FAD</keyword>
<dbReference type="EMBL" id="JAZHOV010000005">
    <property type="protein sequence ID" value="MEF2255587.1"/>
    <property type="molecule type" value="Genomic_DNA"/>
</dbReference>
<evidence type="ECO:0000256" key="14">
    <source>
        <dbReference type="ARBA" id="ARBA00023306"/>
    </source>
</evidence>
<comment type="caution">
    <text evidence="19">The sequence shown here is derived from an EMBL/GenBank/DDBJ whole genome shotgun (WGS) entry which is preliminary data.</text>
</comment>
<dbReference type="PANTHER" id="PTHR21071">
    <property type="entry name" value="UDP-N-ACETYLENOLPYRUVOYLGLUCOSAMINE REDUCTASE"/>
    <property type="match status" value="1"/>
</dbReference>
<keyword evidence="10 17" id="KW-0521">NADP</keyword>
<dbReference type="NCBIfam" id="NF010478">
    <property type="entry name" value="PRK13903.1"/>
    <property type="match status" value="1"/>
</dbReference>
<name>A0ABU7V7D9_9MICO</name>
<evidence type="ECO:0000256" key="10">
    <source>
        <dbReference type="ARBA" id="ARBA00022857"/>
    </source>
</evidence>
<organism evidence="19 20">
    <name type="scientific">Microbacterium schleiferi</name>
    <dbReference type="NCBI Taxonomy" id="69362"/>
    <lineage>
        <taxon>Bacteria</taxon>
        <taxon>Bacillati</taxon>
        <taxon>Actinomycetota</taxon>
        <taxon>Actinomycetes</taxon>
        <taxon>Micrococcales</taxon>
        <taxon>Microbacteriaceae</taxon>
        <taxon>Microbacterium</taxon>
    </lineage>
</organism>
<dbReference type="SUPFAM" id="SSF56176">
    <property type="entry name" value="FAD-binding/transporter-associated domain-like"/>
    <property type="match status" value="1"/>
</dbReference>
<dbReference type="Proteomes" id="UP001351900">
    <property type="component" value="Unassembled WGS sequence"/>
</dbReference>
<dbReference type="InterPro" id="IPR036318">
    <property type="entry name" value="FAD-bd_PCMH-like_sf"/>
</dbReference>
<dbReference type="InterPro" id="IPR003170">
    <property type="entry name" value="MurB"/>
</dbReference>
<evidence type="ECO:0000256" key="15">
    <source>
        <dbReference type="ARBA" id="ARBA00023316"/>
    </source>
</evidence>
<evidence type="ECO:0000256" key="17">
    <source>
        <dbReference type="HAMAP-Rule" id="MF_00037"/>
    </source>
</evidence>
<evidence type="ECO:0000256" key="1">
    <source>
        <dbReference type="ARBA" id="ARBA00001974"/>
    </source>
</evidence>
<dbReference type="PROSITE" id="PS51387">
    <property type="entry name" value="FAD_PCMH"/>
    <property type="match status" value="1"/>
</dbReference>
<dbReference type="GO" id="GO:0008762">
    <property type="term" value="F:UDP-N-acetylmuramate dehydrogenase activity"/>
    <property type="evidence" value="ECO:0007669"/>
    <property type="project" value="UniProtKB-EC"/>
</dbReference>
<evidence type="ECO:0000256" key="11">
    <source>
        <dbReference type="ARBA" id="ARBA00022960"/>
    </source>
</evidence>
<dbReference type="HAMAP" id="MF_00037">
    <property type="entry name" value="MurB"/>
    <property type="match status" value="1"/>
</dbReference>
<dbReference type="Pfam" id="PF02873">
    <property type="entry name" value="MurB_C"/>
    <property type="match status" value="1"/>
</dbReference>
<feature type="domain" description="FAD-binding PCMH-type" evidence="18">
    <location>
        <begin position="17"/>
        <end position="194"/>
    </location>
</feature>
<comment type="cofactor">
    <cofactor evidence="1 17">
        <name>FAD</name>
        <dbReference type="ChEBI" id="CHEBI:57692"/>
    </cofactor>
</comment>
<keyword evidence="7 17" id="KW-0132">Cell division</keyword>
<sequence>MPEIAPRPLSSLTTLRTGGEPARMWEAHDRDELVAALRDTWASGEPWFVLGGGSNLFVGDEPFEGTVIRILTRGIERLPAPAPQVARLRVQAGHDWDDLVAYTVAEGLSGIAAMSGIPGTVGAAPVQNVGAYGQEIVQTLVEVELIDESTGEVSTVPAAELGLGFRTSVLKHHHGSEPLRRAVILSVTLDLLEVGPAPRRLRGAQLRQALGLEQDDEVTLQWVRDHVLATRARKGMVLDDADPDTYSAGSFFQNAVVSASFARTLPPECPRWPVRPDGADASPEPVRIIPLDTFDGYIPPAAVEDPDVKVSAAWLIEHSGIRKGFHLPRSRAALSSKHALALTNHAGATAAEIAELARFIQGRVQAEFGLLLQPEPVLVGVDL</sequence>
<dbReference type="Pfam" id="PF01565">
    <property type="entry name" value="FAD_binding_4"/>
    <property type="match status" value="1"/>
</dbReference>
<reference evidence="19 20" key="1">
    <citation type="submission" date="2024-01" db="EMBL/GenBank/DDBJ databases">
        <title>the genome sequence of strain Microbacterium schleiferi NBRC 15075.</title>
        <authorList>
            <person name="Ding Y."/>
            <person name="Zhang G."/>
        </authorList>
    </citation>
    <scope>NUCLEOTIDE SEQUENCE [LARGE SCALE GENOMIC DNA]</scope>
    <source>
        <strain evidence="19 20">NBRC 15075</strain>
    </source>
</reference>
<evidence type="ECO:0000256" key="13">
    <source>
        <dbReference type="ARBA" id="ARBA00023002"/>
    </source>
</evidence>
<evidence type="ECO:0000259" key="18">
    <source>
        <dbReference type="PROSITE" id="PS51387"/>
    </source>
</evidence>
<dbReference type="Gene3D" id="3.90.78.10">
    <property type="entry name" value="UDP-N-acetylenolpyruvoylglucosamine reductase, C-terminal domain"/>
    <property type="match status" value="1"/>
</dbReference>
<evidence type="ECO:0000256" key="16">
    <source>
        <dbReference type="ARBA" id="ARBA00048914"/>
    </source>
</evidence>
<evidence type="ECO:0000256" key="2">
    <source>
        <dbReference type="ARBA" id="ARBA00003921"/>
    </source>
</evidence>
<dbReference type="Gene3D" id="3.30.465.10">
    <property type="match status" value="1"/>
</dbReference>
<evidence type="ECO:0000313" key="20">
    <source>
        <dbReference type="Proteomes" id="UP001351900"/>
    </source>
</evidence>
<keyword evidence="12 17" id="KW-0573">Peptidoglycan synthesis</keyword>
<proteinExistence type="inferred from homology"/>
<keyword evidence="6 17" id="KW-0963">Cytoplasm</keyword>
<gene>
    <name evidence="17" type="primary">murB</name>
    <name evidence="19" type="ORF">V2V91_10650</name>
</gene>
<feature type="active site" evidence="17">
    <location>
        <position position="375"/>
    </location>
</feature>
<dbReference type="InterPro" id="IPR011601">
    <property type="entry name" value="MurB_C"/>
</dbReference>
<evidence type="ECO:0000256" key="4">
    <source>
        <dbReference type="ARBA" id="ARBA00004752"/>
    </source>
</evidence>
<dbReference type="InterPro" id="IPR036635">
    <property type="entry name" value="MurB_C_sf"/>
</dbReference>
<keyword evidence="15 17" id="KW-0961">Cell wall biogenesis/degradation</keyword>
<keyword evidence="14 17" id="KW-0131">Cell cycle</keyword>
<dbReference type="NCBIfam" id="TIGR00179">
    <property type="entry name" value="murB"/>
    <property type="match status" value="1"/>
</dbReference>
<keyword evidence="11 17" id="KW-0133">Cell shape</keyword>
<dbReference type="EC" id="1.3.1.98" evidence="17"/>
<dbReference type="RefSeq" id="WP_292709990.1">
    <property type="nucleotide sequence ID" value="NZ_BAAAUO010000011.1"/>
</dbReference>
<dbReference type="Gene3D" id="3.30.43.10">
    <property type="entry name" value="Uridine Diphospho-n-acetylenolpyruvylglucosamine Reductase, domain 2"/>
    <property type="match status" value="1"/>
</dbReference>
<keyword evidence="20" id="KW-1185">Reference proteome</keyword>
<dbReference type="InterPro" id="IPR016166">
    <property type="entry name" value="FAD-bd_PCMH"/>
</dbReference>
<comment type="subcellular location">
    <subcellularLocation>
        <location evidence="3 17">Cytoplasm</location>
    </subcellularLocation>
</comment>